<accession>A0ABN9MNW0</accession>
<keyword evidence="2" id="KW-0472">Membrane</keyword>
<organism evidence="3 4">
    <name type="scientific">Ranitomeya imitator</name>
    <name type="common">mimic poison frog</name>
    <dbReference type="NCBI Taxonomy" id="111125"/>
    <lineage>
        <taxon>Eukaryota</taxon>
        <taxon>Metazoa</taxon>
        <taxon>Chordata</taxon>
        <taxon>Craniata</taxon>
        <taxon>Vertebrata</taxon>
        <taxon>Euteleostomi</taxon>
        <taxon>Amphibia</taxon>
        <taxon>Batrachia</taxon>
        <taxon>Anura</taxon>
        <taxon>Neobatrachia</taxon>
        <taxon>Hyloidea</taxon>
        <taxon>Dendrobatidae</taxon>
        <taxon>Dendrobatinae</taxon>
        <taxon>Ranitomeya</taxon>
    </lineage>
</organism>
<sequence length="155" mass="16941">MSGDSSAVGLGPRSLSCSALLRSLPPPPLVEYIYCIVLLYLHFLLASVIIYYQEASTDARLARDADTWDCKQLKRQKKETKQLISDFVSDSSEDDLFKKAGSLGSDADQPSMLSEPSLSFELENKDDNLAANEANDQVSSKLETEDVAASDLGML</sequence>
<evidence type="ECO:0000256" key="1">
    <source>
        <dbReference type="SAM" id="MobiDB-lite"/>
    </source>
</evidence>
<evidence type="ECO:0000256" key="2">
    <source>
        <dbReference type="SAM" id="Phobius"/>
    </source>
</evidence>
<keyword evidence="2" id="KW-1133">Transmembrane helix</keyword>
<proteinExistence type="predicted"/>
<keyword evidence="2" id="KW-0812">Transmembrane</keyword>
<dbReference type="Proteomes" id="UP001176940">
    <property type="component" value="Unassembled WGS sequence"/>
</dbReference>
<reference evidence="3" key="1">
    <citation type="submission" date="2023-07" db="EMBL/GenBank/DDBJ databases">
        <authorList>
            <person name="Stuckert A."/>
        </authorList>
    </citation>
    <scope>NUCLEOTIDE SEQUENCE</scope>
</reference>
<dbReference type="EMBL" id="CAUEEQ010078858">
    <property type="protein sequence ID" value="CAJ0968041.1"/>
    <property type="molecule type" value="Genomic_DNA"/>
</dbReference>
<comment type="caution">
    <text evidence="3">The sequence shown here is derived from an EMBL/GenBank/DDBJ whole genome shotgun (WGS) entry which is preliminary data.</text>
</comment>
<keyword evidence="4" id="KW-1185">Reference proteome</keyword>
<protein>
    <submittedName>
        <fullName evidence="3">Uncharacterized protein</fullName>
    </submittedName>
</protein>
<evidence type="ECO:0000313" key="4">
    <source>
        <dbReference type="Proteomes" id="UP001176940"/>
    </source>
</evidence>
<feature type="transmembrane region" description="Helical" evidence="2">
    <location>
        <begin position="29"/>
        <end position="52"/>
    </location>
</feature>
<name>A0ABN9MNW0_9NEOB</name>
<gene>
    <name evidence="3" type="ORF">RIMI_LOCUS22740475</name>
</gene>
<feature type="region of interest" description="Disordered" evidence="1">
    <location>
        <begin position="125"/>
        <end position="155"/>
    </location>
</feature>
<evidence type="ECO:0000313" key="3">
    <source>
        <dbReference type="EMBL" id="CAJ0968041.1"/>
    </source>
</evidence>